<dbReference type="Pfam" id="PF13538">
    <property type="entry name" value="UvrD_C_2"/>
    <property type="match status" value="1"/>
</dbReference>
<protein>
    <recommendedName>
        <fullName evidence="1">UvrD-like helicase C-terminal domain-containing protein</fullName>
    </recommendedName>
</protein>
<name>A0ABQ6HSR2_9MICO</name>
<reference evidence="3" key="1">
    <citation type="journal article" date="2019" name="Int. J. Syst. Evol. Microbiol.">
        <title>The Global Catalogue of Microorganisms (GCM) 10K type strain sequencing project: providing services to taxonomists for standard genome sequencing and annotation.</title>
        <authorList>
            <consortium name="The Broad Institute Genomics Platform"/>
            <consortium name="The Broad Institute Genome Sequencing Center for Infectious Disease"/>
            <person name="Wu L."/>
            <person name="Ma J."/>
        </authorList>
    </citation>
    <scope>NUCLEOTIDE SEQUENCE [LARGE SCALE GENOMIC DNA]</scope>
    <source>
        <strain evidence="3">NBRC 105830</strain>
    </source>
</reference>
<dbReference type="EMBL" id="BSUJ01000001">
    <property type="protein sequence ID" value="GMA21538.1"/>
    <property type="molecule type" value="Genomic_DNA"/>
</dbReference>
<evidence type="ECO:0000313" key="2">
    <source>
        <dbReference type="EMBL" id="GMA21538.1"/>
    </source>
</evidence>
<keyword evidence="3" id="KW-1185">Reference proteome</keyword>
<evidence type="ECO:0000259" key="1">
    <source>
        <dbReference type="Pfam" id="PF13538"/>
    </source>
</evidence>
<feature type="domain" description="UvrD-like helicase C-terminal" evidence="1">
    <location>
        <begin position="181"/>
        <end position="226"/>
    </location>
</feature>
<proteinExistence type="predicted"/>
<dbReference type="Gene3D" id="2.30.30.940">
    <property type="match status" value="1"/>
</dbReference>
<gene>
    <name evidence="2" type="ORF">GCM10025862_35590</name>
</gene>
<organism evidence="2 3">
    <name type="scientific">Arsenicicoccus piscis</name>
    <dbReference type="NCBI Taxonomy" id="673954"/>
    <lineage>
        <taxon>Bacteria</taxon>
        <taxon>Bacillati</taxon>
        <taxon>Actinomycetota</taxon>
        <taxon>Actinomycetes</taxon>
        <taxon>Micrococcales</taxon>
        <taxon>Intrasporangiaceae</taxon>
        <taxon>Arsenicicoccus</taxon>
    </lineage>
</organism>
<sequence>MDEGVVPTLIQAIEAELGLEDAADLEPAFKLTYGAHLSDDGKWVNWSTGDGGAGDRCEDWQVLSPTRSRVFGTVELNRMIKQRYRSSDLQWAENRWNYRPPKPIGPERIVMGDKVMQTRNDSRAKAYPDGAGMNYVANGEIGVVVGRASKSPNFANVEFSSQVGATYGYRPSTSDDPPLELAWAVTVHKSQGSEFGVTFLVLPAGVVVSRELLYTALTRQTRKVVILHEGTVDQLFELASPALSETARRMTDLFRKPAPRELTVGDAMRKFDANLIHVAPGGVLVRSKNEVIVASILQSLAPDRWSYERPLSIDGVTKYPDFMIETPSGDEVIWEHLGMMSNPKYAADWEAKKVWYIAQGYRPYDDPEAPGDRGVLMWSDDSSGVDQPAWESMARKVLGAGAPRRAAKKAAGRR</sequence>
<dbReference type="Gene3D" id="3.40.50.300">
    <property type="entry name" value="P-loop containing nucleotide triphosphate hydrolases"/>
    <property type="match status" value="1"/>
</dbReference>
<accession>A0ABQ6HSR2</accession>
<evidence type="ECO:0000313" key="3">
    <source>
        <dbReference type="Proteomes" id="UP001157109"/>
    </source>
</evidence>
<dbReference type="SUPFAM" id="SSF52540">
    <property type="entry name" value="P-loop containing nucleoside triphosphate hydrolases"/>
    <property type="match status" value="1"/>
</dbReference>
<dbReference type="InterPro" id="IPR027785">
    <property type="entry name" value="UvrD-like_helicase_C"/>
</dbReference>
<dbReference type="InterPro" id="IPR027417">
    <property type="entry name" value="P-loop_NTPase"/>
</dbReference>
<dbReference type="Proteomes" id="UP001157109">
    <property type="component" value="Unassembled WGS sequence"/>
</dbReference>
<comment type="caution">
    <text evidence="2">The sequence shown here is derived from an EMBL/GenBank/DDBJ whole genome shotgun (WGS) entry which is preliminary data.</text>
</comment>
<dbReference type="CDD" id="cd18809">
    <property type="entry name" value="SF1_C_RecD"/>
    <property type="match status" value="1"/>
</dbReference>